<keyword evidence="4" id="KW-1185">Reference proteome</keyword>
<feature type="region of interest" description="Disordered" evidence="2">
    <location>
        <begin position="158"/>
        <end position="196"/>
    </location>
</feature>
<name>A0A165SRN2_9AGAM</name>
<feature type="coiled-coil region" evidence="1">
    <location>
        <begin position="303"/>
        <end position="330"/>
    </location>
</feature>
<evidence type="ECO:0000313" key="3">
    <source>
        <dbReference type="EMBL" id="KZT25570.1"/>
    </source>
</evidence>
<evidence type="ECO:0000256" key="1">
    <source>
        <dbReference type="SAM" id="Coils"/>
    </source>
</evidence>
<dbReference type="EMBL" id="KV425571">
    <property type="protein sequence ID" value="KZT25570.1"/>
    <property type="molecule type" value="Genomic_DNA"/>
</dbReference>
<feature type="region of interest" description="Disordered" evidence="2">
    <location>
        <begin position="382"/>
        <end position="409"/>
    </location>
</feature>
<organism evidence="3 4">
    <name type="scientific">Neolentinus lepideus HHB14362 ss-1</name>
    <dbReference type="NCBI Taxonomy" id="1314782"/>
    <lineage>
        <taxon>Eukaryota</taxon>
        <taxon>Fungi</taxon>
        <taxon>Dikarya</taxon>
        <taxon>Basidiomycota</taxon>
        <taxon>Agaricomycotina</taxon>
        <taxon>Agaricomycetes</taxon>
        <taxon>Gloeophyllales</taxon>
        <taxon>Gloeophyllaceae</taxon>
        <taxon>Neolentinus</taxon>
    </lineage>
</organism>
<accession>A0A165SRN2</accession>
<evidence type="ECO:0000256" key="2">
    <source>
        <dbReference type="SAM" id="MobiDB-lite"/>
    </source>
</evidence>
<keyword evidence="1" id="KW-0175">Coiled coil</keyword>
<dbReference type="InParanoid" id="A0A165SRN2"/>
<dbReference type="OrthoDB" id="248233at2759"/>
<dbReference type="AlphaFoldDB" id="A0A165SRN2"/>
<dbReference type="Proteomes" id="UP000076761">
    <property type="component" value="Unassembled WGS sequence"/>
</dbReference>
<dbReference type="PANTHER" id="PTHR43721:SF3">
    <property type="entry name" value="GTP-BINDING PROTEIN 2"/>
    <property type="match status" value="1"/>
</dbReference>
<dbReference type="GO" id="GO:0003746">
    <property type="term" value="F:translation elongation factor activity"/>
    <property type="evidence" value="ECO:0007669"/>
    <property type="project" value="TreeGrafter"/>
</dbReference>
<feature type="compositionally biased region" description="Low complexity" evidence="2">
    <location>
        <begin position="161"/>
        <end position="180"/>
    </location>
</feature>
<feature type="compositionally biased region" description="Acidic residues" evidence="2">
    <location>
        <begin position="181"/>
        <end position="192"/>
    </location>
</feature>
<protein>
    <submittedName>
        <fullName evidence="3">Uncharacterized protein</fullName>
    </submittedName>
</protein>
<gene>
    <name evidence="3" type="ORF">NEOLEDRAFT_1169445</name>
</gene>
<proteinExistence type="predicted"/>
<sequence length="439" mass="47818">MFGESESESPRVPSPWDPFISASPSSYPLESNVCKSFQIQKLSPEAEDGNVEYKLQLLSPSPARFARLVTQLKWRLLEGGGQAYYEIGVADSGALIGLPRVQLEQSIQTLEEMAGEIGASVIIVKEIELTGKDRECIKELQATSGLYGRRNRRRNKCLVPSADDSTATTTTESDLSITDTTDFDQDDDDDGEVISPPAYYSSLDALGLDDALALFSMDPEPDVSDIGVEADVETEADPSIVAIDLEIAAVYKPRPIRRRVHTYAHIDAIARGKRGNGKKAKMILPSSVEALKGSKTAKEIRDAKEAKAAKRQAARDRKRLEKQRALAEQDYFSGTPLSLLEDQMLKLEDKVNDELMLALSTPHVDSQAMDTAAISGTPVVSDANADDVAAGPTQGSPEDEVLPPPNDQNEPRLIVEVLVVRKLSLEEAFLDFGGFSLLP</sequence>
<reference evidence="3 4" key="1">
    <citation type="journal article" date="2016" name="Mol. Biol. Evol.">
        <title>Comparative Genomics of Early-Diverging Mushroom-Forming Fungi Provides Insights into the Origins of Lignocellulose Decay Capabilities.</title>
        <authorList>
            <person name="Nagy L.G."/>
            <person name="Riley R."/>
            <person name="Tritt A."/>
            <person name="Adam C."/>
            <person name="Daum C."/>
            <person name="Floudas D."/>
            <person name="Sun H."/>
            <person name="Yadav J.S."/>
            <person name="Pangilinan J."/>
            <person name="Larsson K.H."/>
            <person name="Matsuura K."/>
            <person name="Barry K."/>
            <person name="Labutti K."/>
            <person name="Kuo R."/>
            <person name="Ohm R.A."/>
            <person name="Bhattacharya S.S."/>
            <person name="Shirouzu T."/>
            <person name="Yoshinaga Y."/>
            <person name="Martin F.M."/>
            <person name="Grigoriev I.V."/>
            <person name="Hibbett D.S."/>
        </authorList>
    </citation>
    <scope>NUCLEOTIDE SEQUENCE [LARGE SCALE GENOMIC DNA]</scope>
    <source>
        <strain evidence="3 4">HHB14362 ss-1</strain>
    </source>
</reference>
<dbReference type="PANTHER" id="PTHR43721">
    <property type="entry name" value="ELONGATION FACTOR TU-RELATED"/>
    <property type="match status" value="1"/>
</dbReference>
<dbReference type="InterPro" id="IPR050055">
    <property type="entry name" value="EF-Tu_GTPase"/>
</dbReference>
<dbReference type="STRING" id="1314782.A0A165SRN2"/>
<evidence type="ECO:0000313" key="4">
    <source>
        <dbReference type="Proteomes" id="UP000076761"/>
    </source>
</evidence>